<proteinExistence type="predicted"/>
<evidence type="ECO:0000313" key="3">
    <source>
        <dbReference type="Proteomes" id="UP000807769"/>
    </source>
</evidence>
<dbReference type="GeneID" id="64627566"/>
<organism evidence="2 3">
    <name type="scientific">Suillus subaureus</name>
    <dbReference type="NCBI Taxonomy" id="48587"/>
    <lineage>
        <taxon>Eukaryota</taxon>
        <taxon>Fungi</taxon>
        <taxon>Dikarya</taxon>
        <taxon>Basidiomycota</taxon>
        <taxon>Agaricomycotina</taxon>
        <taxon>Agaricomycetes</taxon>
        <taxon>Agaricomycetidae</taxon>
        <taxon>Boletales</taxon>
        <taxon>Suillineae</taxon>
        <taxon>Suillaceae</taxon>
        <taxon>Suillus</taxon>
    </lineage>
</organism>
<reference evidence="2" key="1">
    <citation type="journal article" date="2020" name="New Phytol.">
        <title>Comparative genomics reveals dynamic genome evolution in host specialist ectomycorrhizal fungi.</title>
        <authorList>
            <person name="Lofgren L.A."/>
            <person name="Nguyen N.H."/>
            <person name="Vilgalys R."/>
            <person name="Ruytinx J."/>
            <person name="Liao H.L."/>
            <person name="Branco S."/>
            <person name="Kuo A."/>
            <person name="LaButti K."/>
            <person name="Lipzen A."/>
            <person name="Andreopoulos W."/>
            <person name="Pangilinan J."/>
            <person name="Riley R."/>
            <person name="Hundley H."/>
            <person name="Na H."/>
            <person name="Barry K."/>
            <person name="Grigoriev I.V."/>
            <person name="Stajich J.E."/>
            <person name="Kennedy P.G."/>
        </authorList>
    </citation>
    <scope>NUCLEOTIDE SEQUENCE</scope>
    <source>
        <strain evidence="2">MN1</strain>
    </source>
</reference>
<evidence type="ECO:0000256" key="1">
    <source>
        <dbReference type="SAM" id="MobiDB-lite"/>
    </source>
</evidence>
<dbReference type="AlphaFoldDB" id="A0A9P7DWW2"/>
<feature type="region of interest" description="Disordered" evidence="1">
    <location>
        <begin position="183"/>
        <end position="211"/>
    </location>
</feature>
<dbReference type="RefSeq" id="XP_041187186.1">
    <property type="nucleotide sequence ID" value="XM_041333549.1"/>
</dbReference>
<dbReference type="EMBL" id="JABBWG010000054">
    <property type="protein sequence ID" value="KAG1805327.1"/>
    <property type="molecule type" value="Genomic_DNA"/>
</dbReference>
<accession>A0A9P7DWW2</accession>
<keyword evidence="3" id="KW-1185">Reference proteome</keyword>
<evidence type="ECO:0000313" key="2">
    <source>
        <dbReference type="EMBL" id="KAG1805327.1"/>
    </source>
</evidence>
<dbReference type="Proteomes" id="UP000807769">
    <property type="component" value="Unassembled WGS sequence"/>
</dbReference>
<gene>
    <name evidence="2" type="ORF">BJ212DRAFT_1304111</name>
</gene>
<name>A0A9P7DWW2_9AGAM</name>
<feature type="compositionally biased region" description="Polar residues" evidence="1">
    <location>
        <begin position="199"/>
        <end position="211"/>
    </location>
</feature>
<comment type="caution">
    <text evidence="2">The sequence shown here is derived from an EMBL/GenBank/DDBJ whole genome shotgun (WGS) entry which is preliminary data.</text>
</comment>
<sequence>MSSGGIGLNGSQGLLLHSGKDKGWRMKDGGWMENVVQLQRGGYGVEAFMKKPPEIRSVEVWRYREGQEGGLARTNKILETWMNRGFSKSYCWRVWETLSGGFCFPKPEGLVVERHKTSDEENEDGSWSGTCMGRSSQWSPYPPFMGDISDSLGQYMESTLDCGKGFWSGSRHGVEIGVWSGKGCRSGHKGRDPMETLSEENQTQTLGRKLS</sequence>
<protein>
    <submittedName>
        <fullName evidence="2">Uncharacterized protein</fullName>
    </submittedName>
</protein>